<proteinExistence type="predicted"/>
<evidence type="ECO:0000313" key="3">
    <source>
        <dbReference type="Proteomes" id="UP000027980"/>
    </source>
</evidence>
<keyword evidence="1" id="KW-0175">Coiled coil</keyword>
<feature type="coiled-coil region" evidence="1">
    <location>
        <begin position="18"/>
        <end position="49"/>
    </location>
</feature>
<name>A0A075LPF2_9BACI</name>
<dbReference type="Proteomes" id="UP000027980">
    <property type="component" value="Chromosome"/>
</dbReference>
<organism evidence="2 3">
    <name type="scientific">Terribacillus saccharophilus</name>
    <dbReference type="NCBI Taxonomy" id="361277"/>
    <lineage>
        <taxon>Bacteria</taxon>
        <taxon>Bacillati</taxon>
        <taxon>Bacillota</taxon>
        <taxon>Bacilli</taxon>
        <taxon>Bacillales</taxon>
        <taxon>Bacillaceae</taxon>
        <taxon>Terribacillus</taxon>
    </lineage>
</organism>
<evidence type="ECO:0000313" key="2">
    <source>
        <dbReference type="EMBL" id="AIF66353.1"/>
    </source>
</evidence>
<dbReference type="RefSeq" id="WP_038560126.1">
    <property type="nucleotide sequence ID" value="NZ_CP008876.1"/>
</dbReference>
<gene>
    <name evidence="2" type="ORF">GZ22_06745</name>
</gene>
<protein>
    <recommendedName>
        <fullName evidence="4">YlqD protein</fullName>
    </recommendedName>
</protein>
<dbReference type="Pfam" id="PF11068">
    <property type="entry name" value="YlqD"/>
    <property type="match status" value="1"/>
</dbReference>
<accession>A0A075LPF2</accession>
<dbReference type="OrthoDB" id="2375961at2"/>
<dbReference type="GeneID" id="34221246"/>
<dbReference type="KEGG" id="tap:GZ22_06745"/>
<evidence type="ECO:0000256" key="1">
    <source>
        <dbReference type="SAM" id="Coils"/>
    </source>
</evidence>
<dbReference type="HOGENOM" id="CLU_135539_1_0_9"/>
<evidence type="ECO:0008006" key="4">
    <source>
        <dbReference type="Google" id="ProtNLM"/>
    </source>
</evidence>
<sequence length="127" mass="14761">MKIIRSLRVDEVITESSKTALRERLQKTARQLDQECQQLLFEKRKLEKKQGVSKQDVHKRFQAEIRKREEKAATIAFQLTQLDMLPIGSEIMIQEVEALVEVEVGMKWDGLTSKKIVIQDGIVIRIE</sequence>
<dbReference type="Gene3D" id="6.10.140.1110">
    <property type="match status" value="1"/>
</dbReference>
<dbReference type="InterPro" id="IPR021297">
    <property type="entry name" value="YlqD"/>
</dbReference>
<dbReference type="AlphaFoldDB" id="A0A075LPF2"/>
<reference evidence="2 3" key="1">
    <citation type="submission" date="2014-07" db="EMBL/GenBank/DDBJ databases">
        <title>Complete genome sequence of a moderately halophilic bacterium Terribacillus aidingensis MP602, isolated from Cryptomeria fortunei in Tianmu mountain in China.</title>
        <authorList>
            <person name="Wang Y."/>
            <person name="Lu P."/>
            <person name="Zhang L."/>
        </authorList>
    </citation>
    <scope>NUCLEOTIDE SEQUENCE [LARGE SCALE GENOMIC DNA]</scope>
    <source>
        <strain evidence="2 3">MP602</strain>
    </source>
</reference>
<dbReference type="EMBL" id="CP008876">
    <property type="protein sequence ID" value="AIF66353.1"/>
    <property type="molecule type" value="Genomic_DNA"/>
</dbReference>